<dbReference type="Pfam" id="PF03478">
    <property type="entry name" value="Beta-prop_KIB1-4"/>
    <property type="match status" value="1"/>
</dbReference>
<reference evidence="2 3" key="1">
    <citation type="submission" date="2012-08" db="EMBL/GenBank/DDBJ databases">
        <title>Oryza genome evolution.</title>
        <authorList>
            <person name="Wing R.A."/>
        </authorList>
    </citation>
    <scope>NUCLEOTIDE SEQUENCE</scope>
</reference>
<dbReference type="PANTHER" id="PTHR34708:SF1">
    <property type="entry name" value="OS08G0126400 PROTEIN"/>
    <property type="match status" value="1"/>
</dbReference>
<organism evidence="2 3">
    <name type="scientific">Leersia perrieri</name>
    <dbReference type="NCBI Taxonomy" id="77586"/>
    <lineage>
        <taxon>Eukaryota</taxon>
        <taxon>Viridiplantae</taxon>
        <taxon>Streptophyta</taxon>
        <taxon>Embryophyta</taxon>
        <taxon>Tracheophyta</taxon>
        <taxon>Spermatophyta</taxon>
        <taxon>Magnoliopsida</taxon>
        <taxon>Liliopsida</taxon>
        <taxon>Poales</taxon>
        <taxon>Poaceae</taxon>
        <taxon>BOP clade</taxon>
        <taxon>Oryzoideae</taxon>
        <taxon>Oryzeae</taxon>
        <taxon>Oryzinae</taxon>
        <taxon>Leersia</taxon>
    </lineage>
</organism>
<evidence type="ECO:0000313" key="2">
    <source>
        <dbReference type="EnsemblPlants" id="LPERR08G01380.1"/>
    </source>
</evidence>
<feature type="domain" description="KIB1-4 beta-propeller" evidence="1">
    <location>
        <begin position="84"/>
        <end position="345"/>
    </location>
</feature>
<dbReference type="EnsemblPlants" id="LPERR08G01380.1">
    <property type="protein sequence ID" value="LPERR08G01380.1"/>
    <property type="gene ID" value="LPERR08G01380"/>
</dbReference>
<dbReference type="HOGENOM" id="CLU_041219_1_0_1"/>
<dbReference type="Gramene" id="LPERR08G01380.1">
    <property type="protein sequence ID" value="LPERR08G01380.1"/>
    <property type="gene ID" value="LPERR08G01380"/>
</dbReference>
<dbReference type="eggNOG" id="ENOG502SVJV">
    <property type="taxonomic scope" value="Eukaryota"/>
</dbReference>
<keyword evidence="3" id="KW-1185">Reference proteome</keyword>
<reference evidence="3" key="2">
    <citation type="submission" date="2013-12" db="EMBL/GenBank/DDBJ databases">
        <authorList>
            <person name="Yu Y."/>
            <person name="Lee S."/>
            <person name="de Baynast K."/>
            <person name="Wissotski M."/>
            <person name="Liu L."/>
            <person name="Talag J."/>
            <person name="Goicoechea J."/>
            <person name="Angelova A."/>
            <person name="Jetty R."/>
            <person name="Kudrna D."/>
            <person name="Golser W."/>
            <person name="Rivera L."/>
            <person name="Zhang J."/>
            <person name="Wing R."/>
        </authorList>
    </citation>
    <scope>NUCLEOTIDE SEQUENCE</scope>
</reference>
<dbReference type="AlphaFoldDB" id="A0A0D9X3T6"/>
<dbReference type="PANTHER" id="PTHR34708">
    <property type="entry name" value="OS07G0440000 PROTEIN"/>
    <property type="match status" value="1"/>
</dbReference>
<dbReference type="Proteomes" id="UP000032180">
    <property type="component" value="Chromosome 8"/>
</dbReference>
<evidence type="ECO:0000313" key="3">
    <source>
        <dbReference type="Proteomes" id="UP000032180"/>
    </source>
</evidence>
<dbReference type="InterPro" id="IPR005174">
    <property type="entry name" value="KIB1-4_b-propeller"/>
</dbReference>
<reference evidence="2" key="3">
    <citation type="submission" date="2015-04" db="UniProtKB">
        <authorList>
            <consortium name="EnsemblPlants"/>
        </authorList>
    </citation>
    <scope>IDENTIFICATION</scope>
</reference>
<accession>A0A0D9X3T6</accession>
<dbReference type="InterPro" id="IPR036047">
    <property type="entry name" value="F-box-like_dom_sf"/>
</dbReference>
<name>A0A0D9X3T6_9ORYZ</name>
<dbReference type="SUPFAM" id="SSF81383">
    <property type="entry name" value="F-box domain"/>
    <property type="match status" value="1"/>
</dbReference>
<evidence type="ECO:0000259" key="1">
    <source>
        <dbReference type="Pfam" id="PF03478"/>
    </source>
</evidence>
<sequence>MASSRCGGGWGDLPPDLLARIADALTIKPYLRARAVCSAWRAALPPASPSLLVRDLDNRHSAWCLSPRISTPLHKLMAAALSPQQSSCVVGSGGGGFVAVHASDWFGIVNPLSGKVVSFNSFPQLYVPRGEKLVVNKVVFAPNPMRAHFAAAAITGRGCVITYTAVGNAGWTDFQCPRLAGGIADVVYHEEHVYCLARTGDVHVLRLTAADDRLAAFEPLFDKDGTVFDATAAFAPPHDTIRECAGEKNLVVCNDNGDMYQIWRNDTCARIRTLPGGGKYRVENSQIFVFRYYPHRRPCWVAVEDLGGRSVFIGKNNAVALRVDGGGDASWLRGNCVYWIDTNHCPARAKVFDMVTRKSAQCFPGAADHSVICWCFLHEKQSSSSKGVFGCLDSLQPGSHDKAWLI</sequence>
<protein>
    <recommendedName>
        <fullName evidence="1">KIB1-4 beta-propeller domain-containing protein</fullName>
    </recommendedName>
</protein>
<dbReference type="Gene3D" id="1.20.1280.50">
    <property type="match status" value="1"/>
</dbReference>
<proteinExistence type="predicted"/>